<accession>A0A3P8VCL8</accession>
<keyword evidence="8" id="KW-0407">Ion channel</keyword>
<dbReference type="InterPro" id="IPR013099">
    <property type="entry name" value="K_chnl_dom"/>
</dbReference>
<dbReference type="FunFam" id="1.10.287.70:FF:000183">
    <property type="entry name" value="KCNN (Potassium K ChaNNel, calcium activated)-Like"/>
    <property type="match status" value="1"/>
</dbReference>
<dbReference type="SMART" id="SM01053">
    <property type="entry name" value="CaMBD"/>
    <property type="match status" value="1"/>
</dbReference>
<proteinExistence type="predicted"/>
<dbReference type="KEGG" id="csem:103394591"/>
<keyword evidence="13" id="KW-1185">Reference proteome</keyword>
<evidence type="ECO:0000259" key="11">
    <source>
        <dbReference type="SMART" id="SM01053"/>
    </source>
</evidence>
<dbReference type="InterPro" id="IPR004178">
    <property type="entry name" value="CaM-bd_dom"/>
</dbReference>
<keyword evidence="3 10" id="KW-0812">Transmembrane</keyword>
<keyword evidence="2" id="KW-0813">Transport</keyword>
<keyword evidence="5 10" id="KW-1133">Transmembrane helix</keyword>
<dbReference type="GeneTree" id="ENSGT00950000182904"/>
<sequence length="673" mass="75444">MEHSTSMSLSGDEVEDQRPLLPARIVPPPQACPPQCGIHPSAQTSSSHTVWLERTQAMAATPLYNGNLYVTASPRSKRKGDGSKSKEKKEEKRSGGSKQKQRLMGKKQESKSKSTPASRFQDKVTSFTDIPLSPCGSAFHSHCRSQYENRDVTLEMTSCQTLPEIIITSKDDEDVQSQNSDVHQYDQDPVKTKGLLPGLGRPSPSHGPSSNSSPKPKMEDDKDEQYWKTHNIGWRLVHRRALFVRRQRLADCALAAGIFGVVLMVMETELSWSIYSKSSVYSLTVKSIISLSTLVLLGLIVAYHCCEVQLYVHDIGAEDWRTAMTTDRLALIALELAAAAIHPYPVGLLEYLQQNTTHVSGSETELEIVLGLPMFFRLYLLGRAMMLHSRLFTDTASRSIGALNKIHFNTRFVGKTLMTIYPGTILMMFSVSLWVVAAWGLHVCERHHNYKDLSSNYMEALWMVSVTFLSIGYGDVVPHTYCGRSICLLTGIMGAGCTVLVVAVVARKLELTRAEKHVHNFMMDSHITKRIKIAAANVLRESWLIYKLTKLSGGQRDHSRVRVHQRKLLLAIHQLRRVKMEKRILTDQGNTLVDLHKMNNLMYDMLSEVQGCRAELDSHISCLEKNVEELREGFRSLMPLLSSTLSTQNSSIRHLLGEREIRAETVGVRGSDG</sequence>
<evidence type="ECO:0000313" key="13">
    <source>
        <dbReference type="Proteomes" id="UP000265120"/>
    </source>
</evidence>
<evidence type="ECO:0000256" key="8">
    <source>
        <dbReference type="ARBA" id="ARBA00023303"/>
    </source>
</evidence>
<feature type="region of interest" description="Disordered" evidence="9">
    <location>
        <begin position="69"/>
        <end position="122"/>
    </location>
</feature>
<evidence type="ECO:0000256" key="10">
    <source>
        <dbReference type="SAM" id="Phobius"/>
    </source>
</evidence>
<feature type="transmembrane region" description="Helical" evidence="10">
    <location>
        <begin position="249"/>
        <end position="268"/>
    </location>
</feature>
<comment type="subcellular location">
    <subcellularLocation>
        <location evidence="1">Membrane</location>
        <topology evidence="1">Multi-pass membrane protein</topology>
    </subcellularLocation>
</comment>
<keyword evidence="4" id="KW-0112">Calmodulin-binding</keyword>
<dbReference type="AlphaFoldDB" id="A0A3P8VCL8"/>
<dbReference type="Proteomes" id="UP000265120">
    <property type="component" value="Chromosome 18"/>
</dbReference>
<evidence type="ECO:0000256" key="9">
    <source>
        <dbReference type="SAM" id="MobiDB-lite"/>
    </source>
</evidence>
<reference evidence="12" key="3">
    <citation type="submission" date="2025-09" db="UniProtKB">
        <authorList>
            <consortium name="Ensembl"/>
        </authorList>
    </citation>
    <scope>IDENTIFICATION</scope>
</reference>
<dbReference type="GeneID" id="103394591"/>
<feature type="region of interest" description="Disordered" evidence="9">
    <location>
        <begin position="170"/>
        <end position="222"/>
    </location>
</feature>
<evidence type="ECO:0000256" key="3">
    <source>
        <dbReference type="ARBA" id="ARBA00022692"/>
    </source>
</evidence>
<dbReference type="OrthoDB" id="73653at2759"/>
<dbReference type="InterPro" id="IPR036122">
    <property type="entry name" value="CaM-bd_dom_sf"/>
</dbReference>
<dbReference type="SUPFAM" id="SSF81324">
    <property type="entry name" value="Voltage-gated potassium channels"/>
    <property type="match status" value="1"/>
</dbReference>
<dbReference type="Gene3D" id="1.10.287.70">
    <property type="match status" value="2"/>
</dbReference>
<dbReference type="Pfam" id="PF03530">
    <property type="entry name" value="SK_channel"/>
    <property type="match status" value="1"/>
</dbReference>
<organism evidence="12 13">
    <name type="scientific">Cynoglossus semilaevis</name>
    <name type="common">Tongue sole</name>
    <dbReference type="NCBI Taxonomy" id="244447"/>
    <lineage>
        <taxon>Eukaryota</taxon>
        <taxon>Metazoa</taxon>
        <taxon>Chordata</taxon>
        <taxon>Craniata</taxon>
        <taxon>Vertebrata</taxon>
        <taxon>Euteleostomi</taxon>
        <taxon>Actinopterygii</taxon>
        <taxon>Neopterygii</taxon>
        <taxon>Teleostei</taxon>
        <taxon>Neoteleostei</taxon>
        <taxon>Acanthomorphata</taxon>
        <taxon>Carangaria</taxon>
        <taxon>Pleuronectiformes</taxon>
        <taxon>Pleuronectoidei</taxon>
        <taxon>Cynoglossidae</taxon>
        <taxon>Cynoglossinae</taxon>
        <taxon>Cynoglossus</taxon>
    </lineage>
</organism>
<evidence type="ECO:0000256" key="2">
    <source>
        <dbReference type="ARBA" id="ARBA00022448"/>
    </source>
</evidence>
<dbReference type="Pfam" id="PF02888">
    <property type="entry name" value="CaMBD"/>
    <property type="match status" value="1"/>
</dbReference>
<dbReference type="PANTHER" id="PTHR10153">
    <property type="entry name" value="SMALL CONDUCTANCE CALCIUM-ACTIVATED POTASSIUM CHANNEL"/>
    <property type="match status" value="1"/>
</dbReference>
<evidence type="ECO:0000313" key="12">
    <source>
        <dbReference type="Ensembl" id="ENSCSEP00000011944.1"/>
    </source>
</evidence>
<name>A0A3P8VCL8_CYNSE</name>
<dbReference type="SUPFAM" id="SSF81327">
    <property type="entry name" value="Small-conductance potassium channel"/>
    <property type="match status" value="1"/>
</dbReference>
<feature type="transmembrane region" description="Helical" evidence="10">
    <location>
        <begin position="288"/>
        <end position="308"/>
    </location>
</feature>
<evidence type="ECO:0000256" key="5">
    <source>
        <dbReference type="ARBA" id="ARBA00022989"/>
    </source>
</evidence>
<feature type="transmembrane region" description="Helical" evidence="10">
    <location>
        <begin position="486"/>
        <end position="506"/>
    </location>
</feature>
<dbReference type="InterPro" id="IPR015449">
    <property type="entry name" value="K_chnl_Ca-activ_SK"/>
</dbReference>
<evidence type="ECO:0000256" key="6">
    <source>
        <dbReference type="ARBA" id="ARBA00023065"/>
    </source>
</evidence>
<feature type="transmembrane region" description="Helical" evidence="10">
    <location>
        <begin position="460"/>
        <end position="477"/>
    </location>
</feature>
<evidence type="ECO:0000256" key="7">
    <source>
        <dbReference type="ARBA" id="ARBA00023136"/>
    </source>
</evidence>
<feature type="compositionally biased region" description="Basic and acidic residues" evidence="9">
    <location>
        <begin position="79"/>
        <end position="94"/>
    </location>
</feature>
<dbReference type="Pfam" id="PF07885">
    <property type="entry name" value="Ion_trans_2"/>
    <property type="match status" value="1"/>
</dbReference>
<feature type="region of interest" description="Disordered" evidence="9">
    <location>
        <begin position="1"/>
        <end position="49"/>
    </location>
</feature>
<dbReference type="GO" id="GO:0005516">
    <property type="term" value="F:calmodulin binding"/>
    <property type="evidence" value="ECO:0007669"/>
    <property type="project" value="UniProtKB-KW"/>
</dbReference>
<dbReference type="RefSeq" id="XP_024921080.1">
    <property type="nucleotide sequence ID" value="XM_025065312.1"/>
</dbReference>
<reference evidence="12 13" key="1">
    <citation type="journal article" date="2014" name="Nat. Genet.">
        <title>Whole-genome sequence of a flatfish provides insights into ZW sex chromosome evolution and adaptation to a benthic lifestyle.</title>
        <authorList>
            <person name="Chen S."/>
            <person name="Zhang G."/>
            <person name="Shao C."/>
            <person name="Huang Q."/>
            <person name="Liu G."/>
            <person name="Zhang P."/>
            <person name="Song W."/>
            <person name="An N."/>
            <person name="Chalopin D."/>
            <person name="Volff J.N."/>
            <person name="Hong Y."/>
            <person name="Li Q."/>
            <person name="Sha Z."/>
            <person name="Zhou H."/>
            <person name="Xie M."/>
            <person name="Yu Q."/>
            <person name="Liu Y."/>
            <person name="Xiang H."/>
            <person name="Wang N."/>
            <person name="Wu K."/>
            <person name="Yang C."/>
            <person name="Zhou Q."/>
            <person name="Liao X."/>
            <person name="Yang L."/>
            <person name="Hu Q."/>
            <person name="Zhang J."/>
            <person name="Meng L."/>
            <person name="Jin L."/>
            <person name="Tian Y."/>
            <person name="Lian J."/>
            <person name="Yang J."/>
            <person name="Miao G."/>
            <person name="Liu S."/>
            <person name="Liang Z."/>
            <person name="Yan F."/>
            <person name="Li Y."/>
            <person name="Sun B."/>
            <person name="Zhang H."/>
            <person name="Zhang J."/>
            <person name="Zhu Y."/>
            <person name="Du M."/>
            <person name="Zhao Y."/>
            <person name="Schartl M."/>
            <person name="Tang Q."/>
            <person name="Wang J."/>
        </authorList>
    </citation>
    <scope>NUCLEOTIDE SEQUENCE</scope>
</reference>
<evidence type="ECO:0000256" key="4">
    <source>
        <dbReference type="ARBA" id="ARBA00022860"/>
    </source>
</evidence>
<feature type="compositionally biased region" description="Polar residues" evidence="9">
    <location>
        <begin position="113"/>
        <end position="122"/>
    </location>
</feature>
<feature type="compositionally biased region" description="Low complexity" evidence="9">
    <location>
        <begin position="193"/>
        <end position="215"/>
    </location>
</feature>
<protein>
    <submittedName>
        <fullName evidence="12">Small conductance calcium-activated potassium channel protein 1-like</fullName>
    </submittedName>
</protein>
<dbReference type="InParanoid" id="A0A3P8VCL8"/>
<dbReference type="Ensembl" id="ENSCSET00000012086.1">
    <property type="protein sequence ID" value="ENSCSEP00000011944.1"/>
    <property type="gene ID" value="ENSCSEG00000007620.1"/>
</dbReference>
<feature type="transmembrane region" description="Helical" evidence="10">
    <location>
        <begin position="420"/>
        <end position="440"/>
    </location>
</feature>
<dbReference type="GO" id="GO:0016286">
    <property type="term" value="F:small conductance calcium-activated potassium channel activity"/>
    <property type="evidence" value="ECO:0007669"/>
    <property type="project" value="InterPro"/>
</dbReference>
<dbReference type="GO" id="GO:0016020">
    <property type="term" value="C:membrane"/>
    <property type="evidence" value="ECO:0007669"/>
    <property type="project" value="UniProtKB-SubCell"/>
</dbReference>
<keyword evidence="7 10" id="KW-0472">Membrane</keyword>
<reference evidence="12" key="2">
    <citation type="submission" date="2025-08" db="UniProtKB">
        <authorList>
            <consortium name="Ensembl"/>
        </authorList>
    </citation>
    <scope>IDENTIFICATION</scope>
</reference>
<feature type="domain" description="Calmodulin-binding" evidence="11">
    <location>
        <begin position="524"/>
        <end position="601"/>
    </location>
</feature>
<keyword evidence="6" id="KW-0406">Ion transport</keyword>
<evidence type="ECO:0000256" key="1">
    <source>
        <dbReference type="ARBA" id="ARBA00004141"/>
    </source>
</evidence>